<accession>A0ABR5A4N1</accession>
<organism evidence="2 3">
    <name type="scientific">Cohnella kolymensis</name>
    <dbReference type="NCBI Taxonomy" id="1590652"/>
    <lineage>
        <taxon>Bacteria</taxon>
        <taxon>Bacillati</taxon>
        <taxon>Bacillota</taxon>
        <taxon>Bacilli</taxon>
        <taxon>Bacillales</taxon>
        <taxon>Paenibacillaceae</taxon>
        <taxon>Cohnella</taxon>
    </lineage>
</organism>
<keyword evidence="3" id="KW-1185">Reference proteome</keyword>
<proteinExistence type="predicted"/>
<keyword evidence="1" id="KW-0812">Transmembrane</keyword>
<dbReference type="Proteomes" id="UP000054526">
    <property type="component" value="Unassembled WGS sequence"/>
</dbReference>
<keyword evidence="1" id="KW-1133">Transmembrane helix</keyword>
<evidence type="ECO:0000256" key="1">
    <source>
        <dbReference type="SAM" id="Phobius"/>
    </source>
</evidence>
<keyword evidence="1" id="KW-0472">Membrane</keyword>
<name>A0ABR5A4N1_9BACL</name>
<evidence type="ECO:0000313" key="3">
    <source>
        <dbReference type="Proteomes" id="UP000054526"/>
    </source>
</evidence>
<reference evidence="2 3" key="1">
    <citation type="submission" date="2014-12" db="EMBL/GenBank/DDBJ databases">
        <title>Draft genome sequence of Cohnella kolymensis strain B-2846.</title>
        <authorList>
            <person name="Karlyshev A.V."/>
            <person name="Kudryashova E.B."/>
        </authorList>
    </citation>
    <scope>NUCLEOTIDE SEQUENCE [LARGE SCALE GENOMIC DNA]</scope>
    <source>
        <strain evidence="2 3">VKM B-2846</strain>
    </source>
</reference>
<feature type="transmembrane region" description="Helical" evidence="1">
    <location>
        <begin position="12"/>
        <end position="34"/>
    </location>
</feature>
<gene>
    <name evidence="2" type="ORF">SD71_10895</name>
</gene>
<evidence type="ECO:0000313" key="2">
    <source>
        <dbReference type="EMBL" id="KIL35887.1"/>
    </source>
</evidence>
<comment type="caution">
    <text evidence="2">The sequence shown here is derived from an EMBL/GenBank/DDBJ whole genome shotgun (WGS) entry which is preliminary data.</text>
</comment>
<sequence>MKDTSGSVTLEAAMIFPWVLMMTFALLLFSLFIAQGSLLYYTSAVTAERSAFNWSNSAKDYTTGGYPANDFDGLYWRLSDDALVEGLFGLAAEQDGVQVEINRDRNENEGASAVDKLKKAASRMPESITGIIRYRNIGLQRRINIQAGSGWLPRPLAWVRGDDAASSDVSALVVEPAEFVRSFDLVRYYSAKMKTAPEGAAGFRDRAASVLTNRRNL</sequence>
<evidence type="ECO:0008006" key="4">
    <source>
        <dbReference type="Google" id="ProtNLM"/>
    </source>
</evidence>
<dbReference type="EMBL" id="JXAL01000016">
    <property type="protein sequence ID" value="KIL35887.1"/>
    <property type="molecule type" value="Genomic_DNA"/>
</dbReference>
<protein>
    <recommendedName>
        <fullName evidence="4">Pilus assembly protein TadE</fullName>
    </recommendedName>
</protein>